<feature type="domain" description="EF-hand" evidence="7">
    <location>
        <begin position="115"/>
        <end position="150"/>
    </location>
</feature>
<gene>
    <name evidence="8" type="ORF">PCOR1329_LOCUS58480</name>
</gene>
<organism evidence="8 9">
    <name type="scientific">Prorocentrum cordatum</name>
    <dbReference type="NCBI Taxonomy" id="2364126"/>
    <lineage>
        <taxon>Eukaryota</taxon>
        <taxon>Sar</taxon>
        <taxon>Alveolata</taxon>
        <taxon>Dinophyceae</taxon>
        <taxon>Prorocentrales</taxon>
        <taxon>Prorocentraceae</taxon>
        <taxon>Prorocentrum</taxon>
    </lineage>
</organism>
<feature type="domain" description="EF-hand" evidence="7">
    <location>
        <begin position="79"/>
        <end position="114"/>
    </location>
</feature>
<evidence type="ECO:0000256" key="4">
    <source>
        <dbReference type="ARBA" id="ARBA00022837"/>
    </source>
</evidence>
<dbReference type="EMBL" id="CAUYUJ010017253">
    <property type="protein sequence ID" value="CAK0873218.1"/>
    <property type="molecule type" value="Genomic_DNA"/>
</dbReference>
<feature type="compositionally biased region" description="Low complexity" evidence="6">
    <location>
        <begin position="202"/>
        <end position="220"/>
    </location>
</feature>
<dbReference type="PROSITE" id="PS00018">
    <property type="entry name" value="EF_HAND_1"/>
    <property type="match status" value="2"/>
</dbReference>
<keyword evidence="9" id="KW-1185">Reference proteome</keyword>
<evidence type="ECO:0000256" key="2">
    <source>
        <dbReference type="ARBA" id="ARBA00022723"/>
    </source>
</evidence>
<dbReference type="Pfam" id="PF13499">
    <property type="entry name" value="EF-hand_7"/>
    <property type="match status" value="2"/>
</dbReference>
<dbReference type="Gene3D" id="1.10.238.10">
    <property type="entry name" value="EF-hand"/>
    <property type="match status" value="2"/>
</dbReference>
<feature type="region of interest" description="Disordered" evidence="6">
    <location>
        <begin position="199"/>
        <end position="232"/>
    </location>
</feature>
<evidence type="ECO:0000256" key="5">
    <source>
        <dbReference type="ARBA" id="ARBA00022990"/>
    </source>
</evidence>
<proteinExistence type="predicted"/>
<dbReference type="PROSITE" id="PS50222">
    <property type="entry name" value="EF_HAND_2"/>
    <property type="match status" value="4"/>
</dbReference>
<evidence type="ECO:0000313" key="9">
    <source>
        <dbReference type="Proteomes" id="UP001189429"/>
    </source>
</evidence>
<evidence type="ECO:0000256" key="1">
    <source>
        <dbReference type="ARBA" id="ARBA00020786"/>
    </source>
</evidence>
<evidence type="ECO:0000259" key="7">
    <source>
        <dbReference type="PROSITE" id="PS50222"/>
    </source>
</evidence>
<sequence>ERRLIEQRKAFNASDKDGSGTIDMAEMSDILKQLGMKPMDFVIQGIFDEVDEDRNGFIDVDEFDEFWMIIESREGFSRVEYNRLMGAFDLFDWDHSGTLDLDETAKVLHYLHYTCSHKEAERIFRSVDVSNLGQLTKREFLLFMRKIRELEVAKITECLDEVFDYTKEGIFTKLLMTLGHVADRQAVLQCAEDAGIDLTDKPAASSSPSKMSRRQSPSPRRNSDEREYRAPVRTSISRLKGAMVAAVTEECENSRRKRNSIGNCMMTMAVTDPTHGARGTAASPVVTSGEAWKFLELYRCREGLTRQELQMNKEAFATALGSE</sequence>
<dbReference type="CDD" id="cd00051">
    <property type="entry name" value="EFh"/>
    <property type="match status" value="1"/>
</dbReference>
<keyword evidence="5" id="KW-0007">Acetylation</keyword>
<protein>
    <recommendedName>
        <fullName evidence="1">Calmodulin</fullName>
    </recommendedName>
</protein>
<keyword evidence="2" id="KW-0479">Metal-binding</keyword>
<feature type="non-terminal residue" evidence="8">
    <location>
        <position position="323"/>
    </location>
</feature>
<name>A0ABN9VJD4_9DINO</name>
<reference evidence="8" key="1">
    <citation type="submission" date="2023-10" db="EMBL/GenBank/DDBJ databases">
        <authorList>
            <person name="Chen Y."/>
            <person name="Shah S."/>
            <person name="Dougan E. K."/>
            <person name="Thang M."/>
            <person name="Chan C."/>
        </authorList>
    </citation>
    <scope>NUCLEOTIDE SEQUENCE [LARGE SCALE GENOMIC DNA]</scope>
</reference>
<comment type="caution">
    <text evidence="8">The sequence shown here is derived from an EMBL/GenBank/DDBJ whole genome shotgun (WGS) entry which is preliminary data.</text>
</comment>
<accession>A0ABN9VJD4</accession>
<dbReference type="SMART" id="SM00054">
    <property type="entry name" value="EFh"/>
    <property type="match status" value="4"/>
</dbReference>
<feature type="domain" description="EF-hand" evidence="7">
    <location>
        <begin position="38"/>
        <end position="73"/>
    </location>
</feature>
<dbReference type="PANTHER" id="PTHR23048:SF0">
    <property type="entry name" value="CALMODULIN LIKE 3"/>
    <property type="match status" value="1"/>
</dbReference>
<evidence type="ECO:0000256" key="3">
    <source>
        <dbReference type="ARBA" id="ARBA00022737"/>
    </source>
</evidence>
<dbReference type="InterPro" id="IPR002048">
    <property type="entry name" value="EF_hand_dom"/>
</dbReference>
<dbReference type="InterPro" id="IPR050230">
    <property type="entry name" value="CALM/Myosin/TropC-like"/>
</dbReference>
<feature type="compositionally biased region" description="Basic and acidic residues" evidence="6">
    <location>
        <begin position="221"/>
        <end position="230"/>
    </location>
</feature>
<dbReference type="PANTHER" id="PTHR23048">
    <property type="entry name" value="MYOSIN LIGHT CHAIN 1, 3"/>
    <property type="match status" value="1"/>
</dbReference>
<evidence type="ECO:0000256" key="6">
    <source>
        <dbReference type="SAM" id="MobiDB-lite"/>
    </source>
</evidence>
<keyword evidence="3" id="KW-0677">Repeat</keyword>
<feature type="domain" description="EF-hand" evidence="7">
    <location>
        <begin position="2"/>
        <end position="37"/>
    </location>
</feature>
<dbReference type="InterPro" id="IPR011992">
    <property type="entry name" value="EF-hand-dom_pair"/>
</dbReference>
<dbReference type="SUPFAM" id="SSF47473">
    <property type="entry name" value="EF-hand"/>
    <property type="match status" value="1"/>
</dbReference>
<dbReference type="Proteomes" id="UP001189429">
    <property type="component" value="Unassembled WGS sequence"/>
</dbReference>
<dbReference type="InterPro" id="IPR018247">
    <property type="entry name" value="EF_Hand_1_Ca_BS"/>
</dbReference>
<evidence type="ECO:0000313" key="8">
    <source>
        <dbReference type="EMBL" id="CAK0873218.1"/>
    </source>
</evidence>
<keyword evidence="4" id="KW-0106">Calcium</keyword>
<feature type="non-terminal residue" evidence="8">
    <location>
        <position position="1"/>
    </location>
</feature>